<dbReference type="OrthoDB" id="194358at2759"/>
<sequence>MGDVGSLKWAVRSCNLHLVKRLVKCGVSVDQRLWYGTTLLQEAVTQAHVEMARILVQYGKADLDAQNDDGKTALHIASRAGQEALVDLLLEAGAKVNIQCLVSI</sequence>
<dbReference type="AlphaFoldDB" id="A0A0L8GF55"/>
<evidence type="ECO:0000313" key="4">
    <source>
        <dbReference type="EMBL" id="KOF75588.1"/>
    </source>
</evidence>
<evidence type="ECO:0000256" key="2">
    <source>
        <dbReference type="ARBA" id="ARBA00023043"/>
    </source>
</evidence>
<dbReference type="PANTHER" id="PTHR24126">
    <property type="entry name" value="ANKYRIN REPEAT, PH AND SEC7 DOMAIN CONTAINING PROTEIN SECG-RELATED"/>
    <property type="match status" value="1"/>
</dbReference>
<dbReference type="InterPro" id="IPR036770">
    <property type="entry name" value="Ankyrin_rpt-contain_sf"/>
</dbReference>
<dbReference type="PROSITE" id="PS50088">
    <property type="entry name" value="ANK_REPEAT"/>
    <property type="match status" value="1"/>
</dbReference>
<dbReference type="EMBL" id="KQ422062">
    <property type="protein sequence ID" value="KOF75588.1"/>
    <property type="molecule type" value="Genomic_DNA"/>
</dbReference>
<organism evidence="4">
    <name type="scientific">Octopus bimaculoides</name>
    <name type="common">California two-spotted octopus</name>
    <dbReference type="NCBI Taxonomy" id="37653"/>
    <lineage>
        <taxon>Eukaryota</taxon>
        <taxon>Metazoa</taxon>
        <taxon>Spiralia</taxon>
        <taxon>Lophotrochozoa</taxon>
        <taxon>Mollusca</taxon>
        <taxon>Cephalopoda</taxon>
        <taxon>Coleoidea</taxon>
        <taxon>Octopodiformes</taxon>
        <taxon>Octopoda</taxon>
        <taxon>Incirrata</taxon>
        <taxon>Octopodidae</taxon>
        <taxon>Octopus</taxon>
    </lineage>
</organism>
<evidence type="ECO:0000256" key="3">
    <source>
        <dbReference type="PROSITE-ProRule" id="PRU00023"/>
    </source>
</evidence>
<dbReference type="PANTHER" id="PTHR24126:SF14">
    <property type="entry name" value="ANK_REP_REGION DOMAIN-CONTAINING PROTEIN"/>
    <property type="match status" value="1"/>
</dbReference>
<dbReference type="PROSITE" id="PS50297">
    <property type="entry name" value="ANK_REP_REGION"/>
    <property type="match status" value="1"/>
</dbReference>
<dbReference type="SUPFAM" id="SSF48403">
    <property type="entry name" value="Ankyrin repeat"/>
    <property type="match status" value="1"/>
</dbReference>
<accession>A0A0L8GF55</accession>
<feature type="repeat" description="ANK" evidence="3">
    <location>
        <begin position="69"/>
        <end position="101"/>
    </location>
</feature>
<protein>
    <submittedName>
        <fullName evidence="4">Uncharacterized protein</fullName>
    </submittedName>
</protein>
<reference evidence="4" key="1">
    <citation type="submission" date="2015-07" db="EMBL/GenBank/DDBJ databases">
        <title>MeaNS - Measles Nucleotide Surveillance Program.</title>
        <authorList>
            <person name="Tran T."/>
            <person name="Druce J."/>
        </authorList>
    </citation>
    <scope>NUCLEOTIDE SEQUENCE</scope>
    <source>
        <strain evidence="4">UCB-OBI-ISO-001</strain>
        <tissue evidence="4">Gonad</tissue>
    </source>
</reference>
<keyword evidence="2 3" id="KW-0040">ANK repeat</keyword>
<evidence type="ECO:0000256" key="1">
    <source>
        <dbReference type="ARBA" id="ARBA00022737"/>
    </source>
</evidence>
<dbReference type="Gene3D" id="1.25.40.20">
    <property type="entry name" value="Ankyrin repeat-containing domain"/>
    <property type="match status" value="1"/>
</dbReference>
<dbReference type="Pfam" id="PF12796">
    <property type="entry name" value="Ank_2"/>
    <property type="match status" value="1"/>
</dbReference>
<dbReference type="InterPro" id="IPR002110">
    <property type="entry name" value="Ankyrin_rpt"/>
</dbReference>
<proteinExistence type="predicted"/>
<gene>
    <name evidence="4" type="ORF">OCBIM_22034502mg</name>
</gene>
<keyword evidence="1" id="KW-0677">Repeat</keyword>
<name>A0A0L8GF55_OCTBM</name>
<dbReference type="SMART" id="SM00248">
    <property type="entry name" value="ANK"/>
    <property type="match status" value="3"/>
</dbReference>
<dbReference type="STRING" id="37653.A0A0L8GF55"/>